<proteinExistence type="predicted"/>
<evidence type="ECO:0000259" key="3">
    <source>
        <dbReference type="Pfam" id="PF07705"/>
    </source>
</evidence>
<dbReference type="InterPro" id="IPR011635">
    <property type="entry name" value="CARDB"/>
</dbReference>
<evidence type="ECO:0000256" key="1">
    <source>
        <dbReference type="SAM" id="MobiDB-lite"/>
    </source>
</evidence>
<feature type="region of interest" description="Disordered" evidence="1">
    <location>
        <begin position="550"/>
        <end position="607"/>
    </location>
</feature>
<dbReference type="AlphaFoldDB" id="W0JUW9"/>
<feature type="compositionally biased region" description="Low complexity" evidence="1">
    <location>
        <begin position="565"/>
        <end position="576"/>
    </location>
</feature>
<reference evidence="4 5" key="1">
    <citation type="submission" date="2014-01" db="EMBL/GenBank/DDBJ databases">
        <authorList>
            <consortium name="DOE Joint Genome Institute"/>
            <person name="Anderson I."/>
            <person name="Huntemann M."/>
            <person name="Han J."/>
            <person name="Chen A."/>
            <person name="Kyrpides N."/>
            <person name="Mavromatis K."/>
            <person name="Markowitz V."/>
            <person name="Palaniappan K."/>
            <person name="Ivanova N."/>
            <person name="Schaumberg A."/>
            <person name="Pati A."/>
            <person name="Liolios K."/>
            <person name="Nordberg H.P."/>
            <person name="Cantor M.N."/>
            <person name="Hua S.X."/>
            <person name="Woyke T."/>
        </authorList>
    </citation>
    <scope>NUCLEOTIDE SEQUENCE [LARGE SCALE GENOMIC DNA]</scope>
    <source>
        <strain evidence="4 5">XH-48</strain>
    </source>
</reference>
<evidence type="ECO:0000256" key="2">
    <source>
        <dbReference type="SAM" id="Phobius"/>
    </source>
</evidence>
<dbReference type="PATRIC" id="fig|797299.3.peg.2640"/>
<dbReference type="Pfam" id="PF07705">
    <property type="entry name" value="CARDB"/>
    <property type="match status" value="1"/>
</dbReference>
<accession>W0JUW9</accession>
<keyword evidence="5" id="KW-1185">Reference proteome</keyword>
<feature type="region of interest" description="Disordered" evidence="1">
    <location>
        <begin position="119"/>
        <end position="143"/>
    </location>
</feature>
<feature type="transmembrane region" description="Helical" evidence="2">
    <location>
        <begin position="40"/>
        <end position="59"/>
    </location>
</feature>
<feature type="domain" description="CARDB" evidence="3">
    <location>
        <begin position="317"/>
        <end position="396"/>
    </location>
</feature>
<evidence type="ECO:0000313" key="4">
    <source>
        <dbReference type="EMBL" id="AHG01152.1"/>
    </source>
</evidence>
<dbReference type="InterPro" id="IPR013783">
    <property type="entry name" value="Ig-like_fold"/>
</dbReference>
<organism evidence="4 5">
    <name type="scientific">Halostagnicola larsenii XH-48</name>
    <dbReference type="NCBI Taxonomy" id="797299"/>
    <lineage>
        <taxon>Archaea</taxon>
        <taxon>Methanobacteriati</taxon>
        <taxon>Methanobacteriota</taxon>
        <taxon>Stenosarchaea group</taxon>
        <taxon>Halobacteria</taxon>
        <taxon>Halobacteriales</taxon>
        <taxon>Natrialbaceae</taxon>
        <taxon>Halostagnicola</taxon>
    </lineage>
</organism>
<name>W0JUW9_9EURY</name>
<dbReference type="Proteomes" id="UP000019024">
    <property type="component" value="Chromosome"/>
</dbReference>
<keyword evidence="2" id="KW-0812">Transmembrane</keyword>
<dbReference type="KEGG" id="hlr:HALLA_18175"/>
<dbReference type="Gene3D" id="2.60.40.10">
    <property type="entry name" value="Immunoglobulins"/>
    <property type="match status" value="2"/>
</dbReference>
<sequence length="858" mass="89893">MRTNPLPHSLVSSDRYVAFYVRVRTRTQSTRNVFARGTRYTLAILIALAFGFALLGLAVGTGTAAIGQTDGFGGLESVEPLADGNETQSQVALVEEPFTDPRYNDRVLVTFDGSVVRGEHATAEETPENPSLSVGGDPVVSSDGSVKVLDGDHVTVGESGVTENSAGEIVTGDTGQALTVDGNGTVRAGEDGPVAEAGGTTLEYEHYDEAIPVVEFGDSTNVSEGEQLSTTVDVTNVGYGSIEDEIKLEGVDTNGSYDSIQIGDVDYEEIAGGDTDSLTFEHTLVAGDHQIDELRLGISSQQFTEPIDITKSEIAITNVETNDPVEGETLTVEADLERRGALDLDDRTLTFSVDGTEVDSRAITLAEGASITEEFSYETDESNASTVDVEVAVPEDSNTAAETVTVVSGDEHNESMTATITNEPIANLSAEFEVVAAIDYDGDVPGGETVVPTTFRIDGSIEEERNVTVEDGSATEETFSTYLTDESVPLTNVSVETPGRSDTLEFERNLTTAFADVDESFSSEETLDAVVTVENDGDTPEVVELTVSVDAPDGVDGDGSETQTVSVNPSESVESEFAFEPTEDAPSDLELTAETNGSSEPATATATRPTFTIEDVGLEGADNANSGLNMSGNVTNAGELPDSQSVQFTLDGELVGEETVSLAAGESKTVETAIEPPAENGEYEYGMTANNESAGAAESAEGSAQIDVSGQSILDRVSSFALPLALLALLALLAIGVVALKYRDDPEALQAQVLAAKSRVQNAVQGVVGGGGSVIVENGLPRDSTVRLQVKDENGVVFQEDLQLADGEQRKFPSLPGDGQFEVGVGVDDVASHSEVFQANATDVGVVLQPNGITIAEL</sequence>
<feature type="transmembrane region" description="Helical" evidence="2">
    <location>
        <begin position="720"/>
        <end position="740"/>
    </location>
</feature>
<protein>
    <recommendedName>
        <fullName evidence="3">CARDB domain-containing protein</fullName>
    </recommendedName>
</protein>
<gene>
    <name evidence="4" type="ORF">HALLA_18175</name>
</gene>
<dbReference type="EMBL" id="CP007055">
    <property type="protein sequence ID" value="AHG01152.1"/>
    <property type="molecule type" value="Genomic_DNA"/>
</dbReference>
<dbReference type="eggNOG" id="arCOG07560">
    <property type="taxonomic scope" value="Archaea"/>
</dbReference>
<keyword evidence="2" id="KW-1133">Transmembrane helix</keyword>
<keyword evidence="2" id="KW-0472">Membrane</keyword>
<evidence type="ECO:0000313" key="5">
    <source>
        <dbReference type="Proteomes" id="UP000019024"/>
    </source>
</evidence>
<dbReference type="HOGENOM" id="CLU_351146_0_0_2"/>